<dbReference type="InterPro" id="IPR026287">
    <property type="entry name" value="SoFic-like"/>
</dbReference>
<evidence type="ECO:0000256" key="3">
    <source>
        <dbReference type="PIRSR" id="PIRSR640198-2"/>
    </source>
</evidence>
<dbReference type="PANTHER" id="PTHR13504:SF38">
    <property type="entry name" value="FIDO DOMAIN-CONTAINING PROTEIN"/>
    <property type="match status" value="1"/>
</dbReference>
<dbReference type="PANTHER" id="PTHR13504">
    <property type="entry name" value="FIDO DOMAIN-CONTAINING PROTEIN DDB_G0283145"/>
    <property type="match status" value="1"/>
</dbReference>
<organism evidence="5 6">
    <name type="scientific">Plantactinospora soyae</name>
    <dbReference type="NCBI Taxonomy" id="1544732"/>
    <lineage>
        <taxon>Bacteria</taxon>
        <taxon>Bacillati</taxon>
        <taxon>Actinomycetota</taxon>
        <taxon>Actinomycetes</taxon>
        <taxon>Micromonosporales</taxon>
        <taxon>Micromonosporaceae</taxon>
        <taxon>Plantactinospora</taxon>
    </lineage>
</organism>
<gene>
    <name evidence="5" type="ORF">H4W31_008244</name>
</gene>
<dbReference type="InterPro" id="IPR025758">
    <property type="entry name" value="Fic/DOC_N"/>
</dbReference>
<dbReference type="PIRSF" id="PIRSF038925">
    <property type="entry name" value="AMP-prot_trans"/>
    <property type="match status" value="1"/>
</dbReference>
<dbReference type="InterPro" id="IPR040198">
    <property type="entry name" value="Fido_containing"/>
</dbReference>
<feature type="binding site" evidence="3">
    <location>
        <begin position="257"/>
        <end position="258"/>
    </location>
    <ligand>
        <name>ATP</name>
        <dbReference type="ChEBI" id="CHEBI:30616"/>
    </ligand>
</feature>
<evidence type="ECO:0000256" key="2">
    <source>
        <dbReference type="PIRSR" id="PIRSR640198-1"/>
    </source>
</evidence>
<keyword evidence="6" id="KW-1185">Reference proteome</keyword>
<name>A0A927MGD8_9ACTN</name>
<dbReference type="Pfam" id="PF13784">
    <property type="entry name" value="Fic_N"/>
    <property type="match status" value="1"/>
</dbReference>
<feature type="domain" description="Fido" evidence="4">
    <location>
        <begin position="130"/>
        <end position="279"/>
    </location>
</feature>
<sequence>MEAANYGKTPFGYPTQRPGDKWAFTYYMPEPLPRMLSFDNDTVLLLSEADNALGRLQGLGRLISQPELLVGPFLTREAIASSRIEGTNASLTEVLKAEEDASERTNDIAEVGRYLSATRAGLRLINTLPLTMRLIKEVHEALMEGVRGDDRLPGEVRRSPVWIGGSTPSNALFVPPLPEHLPELLTDWERFVNEDSRIPLLVRSALMHYQFETIHPFLDGNGRIGRLIIVLQLIQEQRLAAPLLYLSGYLETHRREYYDHLQAVRESGSIQGWIQFFCQAIKEQSADAATRATKLVALREKYYRQCRDDRSRVGALIPLMFQNPFITAKRVQGNIGGTLQGARNLLDRAASYGWLEYIGPHGRGGRLYYAAAEVLDTIESPTTYEQTSTTYS</sequence>
<comment type="caution">
    <text evidence="5">The sequence shown here is derived from an EMBL/GenBank/DDBJ whole genome shotgun (WGS) entry which is preliminary data.</text>
</comment>
<accession>A0A927MGD8</accession>
<dbReference type="EMBL" id="JADBEB010000001">
    <property type="protein sequence ID" value="MBE1492606.1"/>
    <property type="molecule type" value="Genomic_DNA"/>
</dbReference>
<evidence type="ECO:0000313" key="5">
    <source>
        <dbReference type="EMBL" id="MBE1492606.1"/>
    </source>
</evidence>
<dbReference type="Pfam" id="PF02661">
    <property type="entry name" value="Fic"/>
    <property type="match status" value="1"/>
</dbReference>
<feature type="binding site" evidence="1">
    <location>
        <position position="215"/>
    </location>
    <ligand>
        <name>ATP</name>
        <dbReference type="ChEBI" id="CHEBI:30616"/>
    </ligand>
</feature>
<reference evidence="5" key="1">
    <citation type="submission" date="2020-10" db="EMBL/GenBank/DDBJ databases">
        <title>Sequencing the genomes of 1000 actinobacteria strains.</title>
        <authorList>
            <person name="Klenk H.-P."/>
        </authorList>
    </citation>
    <scope>NUCLEOTIDE SEQUENCE</scope>
    <source>
        <strain evidence="5">DSM 46832</strain>
    </source>
</reference>
<evidence type="ECO:0000256" key="1">
    <source>
        <dbReference type="PIRSR" id="PIRSR038925-1"/>
    </source>
</evidence>
<dbReference type="Gene3D" id="1.10.3290.10">
    <property type="entry name" value="Fido-like domain"/>
    <property type="match status" value="1"/>
</dbReference>
<dbReference type="SUPFAM" id="SSF140931">
    <property type="entry name" value="Fic-like"/>
    <property type="match status" value="1"/>
</dbReference>
<feature type="binding site" evidence="3">
    <location>
        <begin position="219"/>
        <end position="226"/>
    </location>
    <ligand>
        <name>ATP</name>
        <dbReference type="ChEBI" id="CHEBI:30616"/>
    </ligand>
</feature>
<dbReference type="InterPro" id="IPR036597">
    <property type="entry name" value="Fido-like_dom_sf"/>
</dbReference>
<evidence type="ECO:0000259" key="4">
    <source>
        <dbReference type="PROSITE" id="PS51459"/>
    </source>
</evidence>
<protein>
    <submittedName>
        <fullName evidence="5">Fic family protein</fullName>
    </submittedName>
</protein>
<evidence type="ECO:0000313" key="6">
    <source>
        <dbReference type="Proteomes" id="UP000649753"/>
    </source>
</evidence>
<feature type="binding site" evidence="1">
    <location>
        <position position="257"/>
    </location>
    <ligand>
        <name>ATP</name>
        <dbReference type="ChEBI" id="CHEBI:30616"/>
    </ligand>
</feature>
<feature type="binding site" evidence="1">
    <location>
        <position position="85"/>
    </location>
    <ligand>
        <name>ATP</name>
        <dbReference type="ChEBI" id="CHEBI:30616"/>
    </ligand>
</feature>
<dbReference type="RefSeq" id="WP_192771485.1">
    <property type="nucleotide sequence ID" value="NZ_JADBEB010000001.1"/>
</dbReference>
<dbReference type="PROSITE" id="PS51459">
    <property type="entry name" value="FIDO"/>
    <property type="match status" value="1"/>
</dbReference>
<dbReference type="InterPro" id="IPR003812">
    <property type="entry name" value="Fido"/>
</dbReference>
<feature type="binding site" evidence="1">
    <location>
        <begin position="220"/>
        <end position="226"/>
    </location>
    <ligand>
        <name>ATP</name>
        <dbReference type="ChEBI" id="CHEBI:30616"/>
    </ligand>
</feature>
<dbReference type="Proteomes" id="UP000649753">
    <property type="component" value="Unassembled WGS sequence"/>
</dbReference>
<feature type="active site" evidence="2">
    <location>
        <position position="215"/>
    </location>
</feature>
<dbReference type="AlphaFoldDB" id="A0A927MGD8"/>
<keyword evidence="1" id="KW-0067">ATP-binding</keyword>
<keyword evidence="1" id="KW-0547">Nucleotide-binding</keyword>
<proteinExistence type="predicted"/>
<dbReference type="GO" id="GO:0005524">
    <property type="term" value="F:ATP binding"/>
    <property type="evidence" value="ECO:0007669"/>
    <property type="project" value="UniProtKB-KW"/>
</dbReference>